<dbReference type="InterPro" id="IPR028212">
    <property type="entry name" value="GHL6"/>
</dbReference>
<evidence type="ECO:0000313" key="3">
    <source>
        <dbReference type="Proteomes" id="UP000272025"/>
    </source>
</evidence>
<name>A0A3N2PRJ6_SODAK</name>
<dbReference type="RefSeq" id="XP_028464947.1">
    <property type="nucleotide sequence ID" value="XM_028612961.1"/>
</dbReference>
<evidence type="ECO:0008006" key="4">
    <source>
        <dbReference type="Google" id="ProtNLM"/>
    </source>
</evidence>
<dbReference type="Proteomes" id="UP000272025">
    <property type="component" value="Unassembled WGS sequence"/>
</dbReference>
<dbReference type="OrthoDB" id="3337653at2759"/>
<gene>
    <name evidence="2" type="ORF">SODALDRAFT_340542</name>
</gene>
<dbReference type="Pfam" id="PF14871">
    <property type="entry name" value="GHL6"/>
    <property type="match status" value="1"/>
</dbReference>
<dbReference type="EMBL" id="ML119057">
    <property type="protein sequence ID" value="ROT37141.1"/>
    <property type="molecule type" value="Genomic_DNA"/>
</dbReference>
<accession>A0A3N2PRJ6</accession>
<organism evidence="2 3">
    <name type="scientific">Sodiomyces alkalinus (strain CBS 110278 / VKM F-3762 / F11)</name>
    <name type="common">Alkaliphilic filamentous fungus</name>
    <dbReference type="NCBI Taxonomy" id="1314773"/>
    <lineage>
        <taxon>Eukaryota</taxon>
        <taxon>Fungi</taxon>
        <taxon>Dikarya</taxon>
        <taxon>Ascomycota</taxon>
        <taxon>Pezizomycotina</taxon>
        <taxon>Sordariomycetes</taxon>
        <taxon>Hypocreomycetidae</taxon>
        <taxon>Glomerellales</taxon>
        <taxon>Plectosphaerellaceae</taxon>
        <taxon>Sodiomyces</taxon>
    </lineage>
</organism>
<feature type="region of interest" description="Disordered" evidence="1">
    <location>
        <begin position="461"/>
        <end position="501"/>
    </location>
</feature>
<dbReference type="GeneID" id="39581439"/>
<feature type="compositionally biased region" description="Acidic residues" evidence="1">
    <location>
        <begin position="461"/>
        <end position="478"/>
    </location>
</feature>
<proteinExistence type="predicted"/>
<evidence type="ECO:0000256" key="1">
    <source>
        <dbReference type="SAM" id="MobiDB-lite"/>
    </source>
</evidence>
<evidence type="ECO:0000313" key="2">
    <source>
        <dbReference type="EMBL" id="ROT37141.1"/>
    </source>
</evidence>
<sequence>MTVDHTMPVQWWREPFGMFQTNLREIDADMDVDQVADFILQHGATAWLTSVGGILANYPTDLDFQIINPLLHDRPGRDLIQDTLDAARARGIRLLGRMDFSKVQRPVAEAHPEWLYLSPNNTWQTHTNDLVSVCPSGAWYQERVFDIMDEVMSRYPLDGFFINWAGYNENDYYRIYHGVCHCDSCRRRWADYTGTGDDAKDLPDGPWNGTLYDEWKVFSNGVIDEWTARVRDFIADRLPHAALMLGESADIMFYEANNAVDREVWHHATSETASRFVSFRPDVPVLVNSASFLDHAYRLTSEEPEHYAQFHLQAISRGANPSTYILGVPGRVPWDGMEMAGDMMRFHRRHRDVYAGLRPVATTALVLPEGRQMEDAQYDGSLSEFKGLYKALQELHVPFDVLSQRYIPGTAENGGLQRYETIVVPNMGRIADRDARILDEWVAGGGTLVVTGAIGVEAEAEAEAEAGAEAENDSDSDNDNGRERNPRQNTGAKPQLDSLPVAHQTNFTTEFRDLWSLYMAPEQDETGHHRYQGPIVPLLHTYGQYAWKDGAQGRWKKLDFAPFAPPEYIYGNVQVDERGAGFASFGDGNAVLFTFPVGRGYRETGLSCFRTYFRVVLDEVAGGERRGPFTFDLSSQVEVTVNRNREGQTVVHLINLSGIRHQNFGERLPIPGSSIRLSETAREGARARTLVTGLELEMEEDGTVRVPGFELFEVVVFEGI</sequence>
<dbReference type="AlphaFoldDB" id="A0A3N2PRJ6"/>
<dbReference type="InterPro" id="IPR029062">
    <property type="entry name" value="Class_I_gatase-like"/>
</dbReference>
<dbReference type="SUPFAM" id="SSF51445">
    <property type="entry name" value="(Trans)glycosidases"/>
    <property type="match status" value="1"/>
</dbReference>
<reference evidence="2 3" key="1">
    <citation type="journal article" date="2018" name="Mol. Ecol.">
        <title>The obligate alkalophilic soda-lake fungus Sodiomyces alkalinus has shifted to a protein diet.</title>
        <authorList>
            <person name="Grum-Grzhimaylo A.A."/>
            <person name="Falkoski D.L."/>
            <person name="van den Heuvel J."/>
            <person name="Valero-Jimenez C.A."/>
            <person name="Min B."/>
            <person name="Choi I.G."/>
            <person name="Lipzen A."/>
            <person name="Daum C.G."/>
            <person name="Aanen D.K."/>
            <person name="Tsang A."/>
            <person name="Henrissat B."/>
            <person name="Bilanenko E.N."/>
            <person name="de Vries R.P."/>
            <person name="van Kan J.A.L."/>
            <person name="Grigoriev I.V."/>
            <person name="Debets A.J.M."/>
        </authorList>
    </citation>
    <scope>NUCLEOTIDE SEQUENCE [LARGE SCALE GENOMIC DNA]</scope>
    <source>
        <strain evidence="2 3">F11</strain>
    </source>
</reference>
<protein>
    <recommendedName>
        <fullName evidence="4">Beta-galactosidase trimerisation domain-containing protein</fullName>
    </recommendedName>
</protein>
<keyword evidence="3" id="KW-1185">Reference proteome</keyword>
<dbReference type="InterPro" id="IPR017853">
    <property type="entry name" value="GH"/>
</dbReference>
<dbReference type="Gene3D" id="3.20.20.80">
    <property type="entry name" value="Glycosidases"/>
    <property type="match status" value="1"/>
</dbReference>
<dbReference type="CDD" id="cd03143">
    <property type="entry name" value="A4_beta-galactosidase_middle_domain"/>
    <property type="match status" value="1"/>
</dbReference>
<dbReference type="Gene3D" id="3.40.50.880">
    <property type="match status" value="1"/>
</dbReference>